<sequence>MPLPRRRRNVPGKPHHDDMEQILSNLAAENLVVRDFIAADENCQFSAVSDQVTRLGRGNMTVNCLREIVLQHLKNNPGQKSDSSEIDKYLEDGRKEGADDVVGYRIWQATAAVRASAKAQREQDDQRPTCKELTCMSAARGSWI</sequence>
<protein>
    <recommendedName>
        <fullName evidence="2">OTU domain-containing protein</fullName>
    </recommendedName>
</protein>
<proteinExistence type="predicted"/>
<dbReference type="AlphaFoldDB" id="C3Y888"/>
<organism>
    <name type="scientific">Branchiostoma floridae</name>
    <name type="common">Florida lancelet</name>
    <name type="synonym">Amphioxus</name>
    <dbReference type="NCBI Taxonomy" id="7739"/>
    <lineage>
        <taxon>Eukaryota</taxon>
        <taxon>Metazoa</taxon>
        <taxon>Chordata</taxon>
        <taxon>Cephalochordata</taxon>
        <taxon>Leptocardii</taxon>
        <taxon>Amphioxiformes</taxon>
        <taxon>Branchiostomatidae</taxon>
        <taxon>Branchiostoma</taxon>
    </lineage>
</organism>
<dbReference type="InParanoid" id="C3Y888"/>
<reference evidence="1" key="1">
    <citation type="journal article" date="2008" name="Nature">
        <title>The amphioxus genome and the evolution of the chordate karyotype.</title>
        <authorList>
            <consortium name="US DOE Joint Genome Institute (JGI-PGF)"/>
            <person name="Putnam N.H."/>
            <person name="Butts T."/>
            <person name="Ferrier D.E.K."/>
            <person name="Furlong R.F."/>
            <person name="Hellsten U."/>
            <person name="Kawashima T."/>
            <person name="Robinson-Rechavi M."/>
            <person name="Shoguchi E."/>
            <person name="Terry A."/>
            <person name="Yu J.-K."/>
            <person name="Benito-Gutierrez E.L."/>
            <person name="Dubchak I."/>
            <person name="Garcia-Fernandez J."/>
            <person name="Gibson-Brown J.J."/>
            <person name="Grigoriev I.V."/>
            <person name="Horton A.C."/>
            <person name="de Jong P.J."/>
            <person name="Jurka J."/>
            <person name="Kapitonov V.V."/>
            <person name="Kohara Y."/>
            <person name="Kuroki Y."/>
            <person name="Lindquist E."/>
            <person name="Lucas S."/>
            <person name="Osoegawa K."/>
            <person name="Pennacchio L.A."/>
            <person name="Salamov A.A."/>
            <person name="Satou Y."/>
            <person name="Sauka-Spengler T."/>
            <person name="Schmutz J."/>
            <person name="Shin-I T."/>
            <person name="Toyoda A."/>
            <person name="Bronner-Fraser M."/>
            <person name="Fujiyama A."/>
            <person name="Holland L.Z."/>
            <person name="Holland P.W.H."/>
            <person name="Satoh N."/>
            <person name="Rokhsar D.S."/>
        </authorList>
    </citation>
    <scope>NUCLEOTIDE SEQUENCE [LARGE SCALE GENOMIC DNA]</scope>
    <source>
        <strain evidence="1">S238N-H82</strain>
        <tissue evidence="1">Testes</tissue>
    </source>
</reference>
<accession>C3Y888</accession>
<name>C3Y888_BRAFL</name>
<evidence type="ECO:0008006" key="2">
    <source>
        <dbReference type="Google" id="ProtNLM"/>
    </source>
</evidence>
<evidence type="ECO:0000313" key="1">
    <source>
        <dbReference type="EMBL" id="EEN63557.1"/>
    </source>
</evidence>
<gene>
    <name evidence="1" type="ORF">BRAFLDRAFT_131418</name>
</gene>
<dbReference type="Gene3D" id="3.90.70.80">
    <property type="match status" value="1"/>
</dbReference>
<dbReference type="EMBL" id="GG666491">
    <property type="protein sequence ID" value="EEN63557.1"/>
    <property type="molecule type" value="Genomic_DNA"/>
</dbReference>